<comment type="caution">
    <text evidence="5">The sequence shown here is derived from an EMBL/GenBank/DDBJ whole genome shotgun (WGS) entry which is preliminary data.</text>
</comment>
<dbReference type="PROSITE" id="PS51733">
    <property type="entry name" value="BPL_LPL_CATALYTIC"/>
    <property type="match status" value="1"/>
</dbReference>
<feature type="domain" description="BPL/LPL catalytic" evidence="4">
    <location>
        <begin position="1"/>
        <end position="190"/>
    </location>
</feature>
<evidence type="ECO:0000256" key="3">
    <source>
        <dbReference type="ARBA" id="ARBA00024227"/>
    </source>
</evidence>
<dbReference type="SUPFAM" id="SSF55681">
    <property type="entry name" value="Class II aaRS and biotin synthetases"/>
    <property type="match status" value="1"/>
</dbReference>
<evidence type="ECO:0000259" key="4">
    <source>
        <dbReference type="PROSITE" id="PS51733"/>
    </source>
</evidence>
<evidence type="ECO:0000256" key="1">
    <source>
        <dbReference type="ARBA" id="ARBA00022598"/>
    </source>
</evidence>
<dbReference type="Gene3D" id="2.30.30.100">
    <property type="match status" value="1"/>
</dbReference>
<dbReference type="EMBL" id="PGTN01000041">
    <property type="protein sequence ID" value="PJF47616.1"/>
    <property type="molecule type" value="Genomic_DNA"/>
</dbReference>
<dbReference type="PANTHER" id="PTHR12835:SF5">
    <property type="entry name" value="BIOTIN--PROTEIN LIGASE"/>
    <property type="match status" value="1"/>
</dbReference>
<keyword evidence="2" id="KW-0092">Biotin</keyword>
<dbReference type="GO" id="GO:0004077">
    <property type="term" value="F:biotin--[biotin carboxyl-carrier protein] ligase activity"/>
    <property type="evidence" value="ECO:0007669"/>
    <property type="project" value="UniProtKB-EC"/>
</dbReference>
<organism evidence="5 6">
    <name type="scientific">Candidatus Thermofonsia Clade 3 bacterium</name>
    <dbReference type="NCBI Taxonomy" id="2364212"/>
    <lineage>
        <taxon>Bacteria</taxon>
        <taxon>Bacillati</taxon>
        <taxon>Chloroflexota</taxon>
        <taxon>Candidatus Thermofontia</taxon>
        <taxon>Candidatus Thermofonsia Clade 3</taxon>
    </lineage>
</organism>
<dbReference type="Pfam" id="PF02237">
    <property type="entry name" value="BPL_C"/>
    <property type="match status" value="1"/>
</dbReference>
<reference evidence="5 6" key="1">
    <citation type="submission" date="2017-11" db="EMBL/GenBank/DDBJ databases">
        <title>Evolution of Phototrophy in the Chloroflexi Phylum Driven by Horizontal Gene Transfer.</title>
        <authorList>
            <person name="Ward L.M."/>
            <person name="Hemp J."/>
            <person name="Shih P.M."/>
            <person name="Mcglynn S.E."/>
            <person name="Fischer W."/>
        </authorList>
    </citation>
    <scope>NUCLEOTIDE SEQUENCE [LARGE SCALE GENOMIC DNA]</scope>
    <source>
        <strain evidence="5">JP3_7</strain>
    </source>
</reference>
<protein>
    <recommendedName>
        <fullName evidence="3">biotin--[biotin carboxyl-carrier protein] ligase</fullName>
        <ecNumber evidence="3">6.3.4.15</ecNumber>
    </recommendedName>
</protein>
<dbReference type="CDD" id="cd16442">
    <property type="entry name" value="BPL"/>
    <property type="match status" value="1"/>
</dbReference>
<sequence>MDLCRAYAAHGADEGLVVLADEQTAGRGRAGRAWYSPPGQSLYLSILLRPDLHPRQIGWLTMIGALAVCEIAEATASAQPADAHSRTSTLSAPLRPGWDALQFRLKWPNDVLLNGRKVAGVLVESSLIGDRLEYAVLGIGLNVNTLFDDAPEEVRQRATSLREALGYAVDRDVVLQRLLAAFGARYAMLPTSPLADYVRHLDTLGRRVRLQVGDEVVVGDAARVEDDGALVVMTDSGERIVTFGDLLGL</sequence>
<name>A0A2M8QCS7_9CHLR</name>
<gene>
    <name evidence="5" type="ORF">CUN48_07800</name>
</gene>
<evidence type="ECO:0000256" key="2">
    <source>
        <dbReference type="ARBA" id="ARBA00023267"/>
    </source>
</evidence>
<accession>A0A2M8QCS7</accession>
<dbReference type="Gene3D" id="3.30.930.10">
    <property type="entry name" value="Bira Bifunctional Protein, Domain 2"/>
    <property type="match status" value="1"/>
</dbReference>
<dbReference type="EC" id="6.3.4.15" evidence="3"/>
<dbReference type="PANTHER" id="PTHR12835">
    <property type="entry name" value="BIOTIN PROTEIN LIGASE"/>
    <property type="match status" value="1"/>
</dbReference>
<dbReference type="GO" id="GO:0005737">
    <property type="term" value="C:cytoplasm"/>
    <property type="evidence" value="ECO:0007669"/>
    <property type="project" value="TreeGrafter"/>
</dbReference>
<evidence type="ECO:0000313" key="6">
    <source>
        <dbReference type="Proteomes" id="UP000230790"/>
    </source>
</evidence>
<proteinExistence type="predicted"/>
<evidence type="ECO:0000313" key="5">
    <source>
        <dbReference type="EMBL" id="PJF47616.1"/>
    </source>
</evidence>
<dbReference type="Proteomes" id="UP000230790">
    <property type="component" value="Unassembled WGS sequence"/>
</dbReference>
<keyword evidence="1 5" id="KW-0436">Ligase</keyword>
<dbReference type="InterPro" id="IPR004408">
    <property type="entry name" value="Biotin_CoA_COase_ligase"/>
</dbReference>
<dbReference type="Pfam" id="PF03099">
    <property type="entry name" value="BPL_LplA_LipB"/>
    <property type="match status" value="1"/>
</dbReference>
<dbReference type="InterPro" id="IPR004143">
    <property type="entry name" value="BPL_LPL_catalytic"/>
</dbReference>
<dbReference type="InterPro" id="IPR003142">
    <property type="entry name" value="BPL_C"/>
</dbReference>
<dbReference type="NCBIfam" id="TIGR00121">
    <property type="entry name" value="birA_ligase"/>
    <property type="match status" value="1"/>
</dbReference>
<dbReference type="AlphaFoldDB" id="A0A2M8QCS7"/>
<dbReference type="InterPro" id="IPR045864">
    <property type="entry name" value="aa-tRNA-synth_II/BPL/LPL"/>
</dbReference>